<dbReference type="EMBL" id="FMZE01000013">
    <property type="protein sequence ID" value="SDD85456.1"/>
    <property type="molecule type" value="Genomic_DNA"/>
</dbReference>
<proteinExistence type="inferred from homology"/>
<comment type="similarity">
    <text evidence="3">Belongs to the gas vesicle GvpF/GvpL family.</text>
</comment>
<dbReference type="GO" id="GO:0031412">
    <property type="term" value="P:gas vesicle organization"/>
    <property type="evidence" value="ECO:0007669"/>
    <property type="project" value="InterPro"/>
</dbReference>
<dbReference type="OrthoDB" id="146444at2"/>
<comment type="subcellular location">
    <subcellularLocation>
        <location evidence="2">Gas vesicle</location>
    </subcellularLocation>
</comment>
<dbReference type="GO" id="GO:0031411">
    <property type="term" value="C:gas vesicle"/>
    <property type="evidence" value="ECO:0007669"/>
    <property type="project" value="UniProtKB-SubCell"/>
</dbReference>
<keyword evidence="5" id="KW-1185">Reference proteome</keyword>
<dbReference type="RefSeq" id="WP_091810101.1">
    <property type="nucleotide sequence ID" value="NZ_CP016353.1"/>
</dbReference>
<gene>
    <name evidence="4" type="ORF">SAMN05421630_113136</name>
</gene>
<dbReference type="STRING" id="530584.SAMN05421630_113136"/>
<evidence type="ECO:0000256" key="3">
    <source>
        <dbReference type="ARBA" id="ARBA00035643"/>
    </source>
</evidence>
<dbReference type="PANTHER" id="PTHR36852:SF1">
    <property type="entry name" value="PROTEIN GVPL 2"/>
    <property type="match status" value="1"/>
</dbReference>
<accession>A0A222VSZ5</accession>
<evidence type="ECO:0000313" key="4">
    <source>
        <dbReference type="EMBL" id="SDD85456.1"/>
    </source>
</evidence>
<dbReference type="AlphaFoldDB" id="A0A222VSZ5"/>
<dbReference type="PANTHER" id="PTHR36852">
    <property type="entry name" value="PROTEIN GVPL 2"/>
    <property type="match status" value="1"/>
</dbReference>
<sequence length="265" mass="28815">MTGTLWYCYAVASRSSPGTFDHLGGVADAEVSAVPYNDLVAVVSPVREAEFDEPALRSRLEDIGWLESVARAHNTVVEEVTRRGVALPFRLATIFRDHAALTTMLAARETELLAALARVTGMVELGVKIYVSAEAGDRPGAVPAEPDADARPGLSYLRRKKHEKDTRESGWRAAVEHGITVDETLTAMAGGRRAHRPQSPELTGISEQNVLNVAYLVAEDDIDVFVEAARRLQDDSTACRIEVTGPWAPYSFALDDADAVSVERQ</sequence>
<protein>
    <submittedName>
        <fullName evidence="4">Gas vesicle synthesis protein GvpL/GvpF</fullName>
    </submittedName>
</protein>
<evidence type="ECO:0000313" key="5">
    <source>
        <dbReference type="Proteomes" id="UP000199494"/>
    </source>
</evidence>
<name>A0A222VSZ5_9PSEU</name>
<dbReference type="KEGG" id="pmad:BAY61_20870"/>
<evidence type="ECO:0000256" key="2">
    <source>
        <dbReference type="ARBA" id="ARBA00035108"/>
    </source>
</evidence>
<organism evidence="4 5">
    <name type="scientific">Prauserella marina</name>
    <dbReference type="NCBI Taxonomy" id="530584"/>
    <lineage>
        <taxon>Bacteria</taxon>
        <taxon>Bacillati</taxon>
        <taxon>Actinomycetota</taxon>
        <taxon>Actinomycetes</taxon>
        <taxon>Pseudonocardiales</taxon>
        <taxon>Pseudonocardiaceae</taxon>
        <taxon>Prauserella</taxon>
    </lineage>
</organism>
<evidence type="ECO:0000256" key="1">
    <source>
        <dbReference type="ARBA" id="ARBA00022987"/>
    </source>
</evidence>
<dbReference type="Pfam" id="PF06386">
    <property type="entry name" value="GvpL_GvpF"/>
    <property type="match status" value="1"/>
</dbReference>
<dbReference type="InterPro" id="IPR009430">
    <property type="entry name" value="GvpL/GvpF"/>
</dbReference>
<keyword evidence="1" id="KW-0304">Gas vesicle</keyword>
<reference evidence="4 5" key="1">
    <citation type="submission" date="2016-10" db="EMBL/GenBank/DDBJ databases">
        <authorList>
            <person name="de Groot N.N."/>
        </authorList>
    </citation>
    <scope>NUCLEOTIDE SEQUENCE [LARGE SCALE GENOMIC DNA]</scope>
    <source>
        <strain evidence="4 5">CGMCC 4.5506</strain>
    </source>
</reference>
<dbReference type="Proteomes" id="UP000199494">
    <property type="component" value="Unassembled WGS sequence"/>
</dbReference>